<gene>
    <name evidence="1" type="ORF">KTT_09240</name>
</gene>
<accession>A0A401ZVZ3</accession>
<dbReference type="OrthoDB" id="67652at2"/>
<dbReference type="RefSeq" id="WP_126578675.1">
    <property type="nucleotide sequence ID" value="NZ_BIFR01000001.1"/>
</dbReference>
<dbReference type="Pfam" id="PF13599">
    <property type="entry name" value="Pentapeptide_4"/>
    <property type="match status" value="1"/>
</dbReference>
<dbReference type="InterPro" id="IPR051082">
    <property type="entry name" value="Pentapeptide-BTB/POZ_domain"/>
</dbReference>
<comment type="caution">
    <text evidence="1">The sequence shown here is derived from an EMBL/GenBank/DDBJ whole genome shotgun (WGS) entry which is preliminary data.</text>
</comment>
<reference evidence="2" key="1">
    <citation type="submission" date="2018-12" db="EMBL/GenBank/DDBJ databases">
        <title>Tengunoibacter tsumagoiensis gen. nov., sp. nov., Dictyobacter kobayashii sp. nov., D. alpinus sp. nov., and D. joshuensis sp. nov. and description of Dictyobacteraceae fam. nov. within the order Ktedonobacterales isolated from Tengu-no-mugimeshi.</title>
        <authorList>
            <person name="Wang C.M."/>
            <person name="Zheng Y."/>
            <person name="Sakai Y."/>
            <person name="Toyoda A."/>
            <person name="Minakuchi Y."/>
            <person name="Abe K."/>
            <person name="Yokota A."/>
            <person name="Yabe S."/>
        </authorList>
    </citation>
    <scope>NUCLEOTIDE SEQUENCE [LARGE SCALE GENOMIC DNA]</scope>
    <source>
        <strain evidence="2">Uno3</strain>
    </source>
</reference>
<sequence>MRRQTTKTTKVAYGLKAPDLPAEFVQQQLSTLVDCEYYARYALSQSSFSGQKARNISFEQSLFKHVDFTTTNFPKIHLVDCRCQGCDLANAEWMEANFHRVELRDCHLTGLRTIEAQFQDTIFHGCSAAFAQMAQITCKQVRFEECDLSEANFYEADLSGVLFVNCNLTNADLTKARLTGADLRGCKIDGMRIGPTELKGATIDMTQALAFVRSLGIQVATTDTTPFE</sequence>
<dbReference type="AlphaFoldDB" id="A0A401ZVZ3"/>
<dbReference type="Pfam" id="PF00805">
    <property type="entry name" value="Pentapeptide"/>
    <property type="match status" value="1"/>
</dbReference>
<keyword evidence="2" id="KW-1185">Reference proteome</keyword>
<name>A0A401ZVZ3_9CHLR</name>
<protein>
    <recommendedName>
        <fullName evidence="3">Pentapeptide repeat protein</fullName>
    </recommendedName>
</protein>
<organism evidence="1 2">
    <name type="scientific">Tengunoibacter tsumagoiensis</name>
    <dbReference type="NCBI Taxonomy" id="2014871"/>
    <lineage>
        <taxon>Bacteria</taxon>
        <taxon>Bacillati</taxon>
        <taxon>Chloroflexota</taxon>
        <taxon>Ktedonobacteria</taxon>
        <taxon>Ktedonobacterales</taxon>
        <taxon>Dictyobacteraceae</taxon>
        <taxon>Tengunoibacter</taxon>
    </lineage>
</organism>
<dbReference type="Gene3D" id="2.160.20.80">
    <property type="entry name" value="E3 ubiquitin-protein ligase SopA"/>
    <property type="match status" value="1"/>
</dbReference>
<dbReference type="InterPro" id="IPR001646">
    <property type="entry name" value="5peptide_repeat"/>
</dbReference>
<evidence type="ECO:0000313" key="2">
    <source>
        <dbReference type="Proteomes" id="UP000287352"/>
    </source>
</evidence>
<dbReference type="EMBL" id="BIFR01000001">
    <property type="protein sequence ID" value="GCE11065.1"/>
    <property type="molecule type" value="Genomic_DNA"/>
</dbReference>
<dbReference type="PANTHER" id="PTHR14136">
    <property type="entry name" value="BTB_POZ DOMAIN-CONTAINING PROTEIN KCTD9"/>
    <property type="match status" value="1"/>
</dbReference>
<evidence type="ECO:0000313" key="1">
    <source>
        <dbReference type="EMBL" id="GCE11065.1"/>
    </source>
</evidence>
<dbReference type="PANTHER" id="PTHR14136:SF17">
    <property type="entry name" value="BTB_POZ DOMAIN-CONTAINING PROTEIN KCTD9"/>
    <property type="match status" value="1"/>
</dbReference>
<dbReference type="SUPFAM" id="SSF141571">
    <property type="entry name" value="Pentapeptide repeat-like"/>
    <property type="match status" value="1"/>
</dbReference>
<proteinExistence type="predicted"/>
<dbReference type="Proteomes" id="UP000287352">
    <property type="component" value="Unassembled WGS sequence"/>
</dbReference>
<evidence type="ECO:0008006" key="3">
    <source>
        <dbReference type="Google" id="ProtNLM"/>
    </source>
</evidence>